<dbReference type="Pfam" id="PF24476">
    <property type="entry name" value="DUF7580"/>
    <property type="match status" value="1"/>
</dbReference>
<dbReference type="SUPFAM" id="SSF56112">
    <property type="entry name" value="Protein kinase-like (PK-like)"/>
    <property type="match status" value="3"/>
</dbReference>
<organism evidence="3 4">
    <name type="scientific">Neofusicoccum ribis</name>
    <dbReference type="NCBI Taxonomy" id="45134"/>
    <lineage>
        <taxon>Eukaryota</taxon>
        <taxon>Fungi</taxon>
        <taxon>Dikarya</taxon>
        <taxon>Ascomycota</taxon>
        <taxon>Pezizomycotina</taxon>
        <taxon>Dothideomycetes</taxon>
        <taxon>Dothideomycetes incertae sedis</taxon>
        <taxon>Botryosphaeriales</taxon>
        <taxon>Botryosphaeriaceae</taxon>
        <taxon>Neofusicoccum</taxon>
    </lineage>
</organism>
<dbReference type="EMBL" id="JAJVDC020000002">
    <property type="protein sequence ID" value="KAL1637769.1"/>
    <property type="molecule type" value="Genomic_DNA"/>
</dbReference>
<dbReference type="InterPro" id="IPR056002">
    <property type="entry name" value="DUF7580"/>
</dbReference>
<sequence>MSDQDLPFTLDEIENILNDMQHIPKFLEKQWRVTTPFAELSVAPDAAQGGSRPVERYFKEVGKLGPDGSGQVDHVIDQSNTQHYARKRINLGLGARSKAQRQRLENEMQVLRRISHAHLISYVASYVDSRTMGILISPVADMNLAAFLEIQGMSQEQRSLLRTFFGCLSSALAYLHKAGVRHKDIKPANVLIKSSTVYLADFGIAGPTQQRSTNSLLSIPDFTPQYAAPEVANDEAYEVSNGQLINRQSQKLAPPLHDIPERDERDSIRVTQDQRSSVSSATGLHLEWDSYYSEEEDPPNQSIDIGRFLENLPWSKFPEESDMPQVDVDIGLRSINFIDTGAVQQVHSQLSRYCDQFASSASTDMMRLLVSSPKVCLILKHIKRGDLLQHFIISKQTDEGLPFSHRQLYELFQDKDIATKFERVQYRSLIRDLDPDDITRFADKEIIPFKKIRDLGSGGWAKVDCTRNVVSGMVVARKLFTATSLSSKDERKFRESFEKQIASLKRLSGHQHVVQYVGAYQSSKSLGLLMSPVAECDFHSFLANPEIIENEDTANFITRAFGCLTSALAFMHGHNIRHKDIKSENILLDCSGTAPNFLFTDFGIANDFSQTKESMTRGPRLQGTLRYCAPEVAKLRERATRSDVFSLGCVFVEAVTVLAGRPLRELYESLNEDYIFHESLPEIRRCLHLLSTTDDEQVAKVLLWCGIMLEEQPEKRPYASQLLNTIAHDTKGQDGLRTHFFCDFCLAELRLKQMITVDICNDSGATTDDFLGESECKPCVAFYTEDSKLTLPVLIMESPATEVSWKPINPITMQYTFETFADVMRRLHTLSLAFKLRNEESPGRVQEIKLSFEMLRLLNWGQVLQLHTKRAIPGSDLAENHRTIVNILVQTKTLIEPFFQVSSGEPAGASETTSLELQFEGTSAAKFDQRQPYFPTSADKFLKEVLAVQSPVMHPQIDIDRLAKTIRWHDLQKLLTELSQKNKDLRKFVSQSSRGILRDRDEETNLELLQLCDTFQELSALVEAVKPALLPSQLDDAGHWTLPETTGDASKGSPGVWNRKALARFARFKAINTRISRGEPKDASITDVELHRAQLMHNESWNQDSDLSGFSERTQTFFRTPKGVSIPVWIEWSDYEPTRFDGKPDPLVVSRISELAALLWDPHKPREFRVPRCLGYFSDIDPETGEDHCRFGRVFEAPAGKHGSVQPVSLFELYSDTQIPQKPERLSLALAVSRCVLYLHAANWLHKGLNSDSTIFFRHHSGRIDFSSPFLSGFAYARPAQNDDMTVKPPENSFLDLYRHPLVLRDRDRPFKKFHDLYSLGIILIEIANWRPINRILGIDKRSLKPSTVMRVRQRLLDEQEPLRTIHLSLGSRKDPDERTPVVAAELQSAFYNTVIKELQEISTTSA</sequence>
<dbReference type="InterPro" id="IPR038305">
    <property type="entry name" value="HeLo_sf"/>
</dbReference>
<name>A0ABR3TEU8_9PEZI</name>
<dbReference type="PANTHER" id="PTHR37542:SF1">
    <property type="entry name" value="PRION-INHIBITION AND PROPAGATION HELO DOMAIN-CONTAINING PROTEIN"/>
    <property type="match status" value="1"/>
</dbReference>
<comment type="caution">
    <text evidence="3">The sequence shown here is derived from an EMBL/GenBank/DDBJ whole genome shotgun (WGS) entry which is preliminary data.</text>
</comment>
<dbReference type="Gene3D" id="1.10.510.10">
    <property type="entry name" value="Transferase(Phosphotransferase) domain 1"/>
    <property type="match status" value="3"/>
</dbReference>
<reference evidence="3 4" key="1">
    <citation type="submission" date="2024-02" db="EMBL/GenBank/DDBJ databases">
        <title>De novo assembly and annotation of 12 fungi associated with fruit tree decline syndrome in Ontario, Canada.</title>
        <authorList>
            <person name="Sulman M."/>
            <person name="Ellouze W."/>
            <person name="Ilyukhin E."/>
        </authorList>
    </citation>
    <scope>NUCLEOTIDE SEQUENCE [LARGE SCALE GENOMIC DNA]</scope>
    <source>
        <strain evidence="3 4">M1-105</strain>
    </source>
</reference>
<dbReference type="Gene3D" id="1.20.120.1020">
    <property type="entry name" value="Prion-inhibition and propagation, HeLo domain"/>
    <property type="match status" value="1"/>
</dbReference>
<feature type="domain" description="Protein kinase" evidence="2">
    <location>
        <begin position="449"/>
        <end position="731"/>
    </location>
</feature>
<dbReference type="InterPro" id="IPR008271">
    <property type="entry name" value="Ser/Thr_kinase_AS"/>
</dbReference>
<proteinExistence type="predicted"/>
<dbReference type="PANTHER" id="PTHR37542">
    <property type="entry name" value="HELO DOMAIN-CONTAINING PROTEIN-RELATED"/>
    <property type="match status" value="1"/>
</dbReference>
<feature type="compositionally biased region" description="Polar residues" evidence="1">
    <location>
        <begin position="269"/>
        <end position="278"/>
    </location>
</feature>
<feature type="region of interest" description="Disordered" evidence="1">
    <location>
        <begin position="250"/>
        <end position="278"/>
    </location>
</feature>
<evidence type="ECO:0000313" key="3">
    <source>
        <dbReference type="EMBL" id="KAL1637769.1"/>
    </source>
</evidence>
<dbReference type="CDD" id="cd00180">
    <property type="entry name" value="PKc"/>
    <property type="match status" value="2"/>
</dbReference>
<feature type="compositionally biased region" description="Basic and acidic residues" evidence="1">
    <location>
        <begin position="258"/>
        <end position="268"/>
    </location>
</feature>
<dbReference type="SMART" id="SM00220">
    <property type="entry name" value="S_TKc"/>
    <property type="match status" value="2"/>
</dbReference>
<evidence type="ECO:0000256" key="1">
    <source>
        <dbReference type="SAM" id="MobiDB-lite"/>
    </source>
</evidence>
<accession>A0ABR3TEU8</accession>
<keyword evidence="4" id="KW-1185">Reference proteome</keyword>
<dbReference type="Proteomes" id="UP001521116">
    <property type="component" value="Unassembled WGS sequence"/>
</dbReference>
<dbReference type="PROSITE" id="PS50011">
    <property type="entry name" value="PROTEIN_KINASE_DOM"/>
    <property type="match status" value="2"/>
</dbReference>
<evidence type="ECO:0000259" key="2">
    <source>
        <dbReference type="PROSITE" id="PS50011"/>
    </source>
</evidence>
<dbReference type="PROSITE" id="PS00108">
    <property type="entry name" value="PROTEIN_KINASE_ST"/>
    <property type="match status" value="2"/>
</dbReference>
<gene>
    <name evidence="3" type="ORF">SLS56_000324</name>
</gene>
<dbReference type="InterPro" id="IPR011009">
    <property type="entry name" value="Kinase-like_dom_sf"/>
</dbReference>
<dbReference type="Pfam" id="PF00069">
    <property type="entry name" value="Pkinase"/>
    <property type="match status" value="2"/>
</dbReference>
<evidence type="ECO:0000313" key="4">
    <source>
        <dbReference type="Proteomes" id="UP001521116"/>
    </source>
</evidence>
<dbReference type="InterPro" id="IPR000719">
    <property type="entry name" value="Prot_kinase_dom"/>
</dbReference>
<protein>
    <recommendedName>
        <fullName evidence="2">Protein kinase domain-containing protein</fullName>
    </recommendedName>
</protein>
<feature type="domain" description="Protein kinase" evidence="2">
    <location>
        <begin position="58"/>
        <end position="392"/>
    </location>
</feature>